<keyword evidence="1" id="KW-1133">Transmembrane helix</keyword>
<reference evidence="2 3" key="1">
    <citation type="submission" date="2013-02" db="EMBL/GenBank/DDBJ databases">
        <title>Genome sequence of Clostridium saccharoperbutylacetonicum N1-4(HMT).</title>
        <authorList>
            <person name="Poehlein A."/>
            <person name="Daniel R."/>
        </authorList>
    </citation>
    <scope>NUCLEOTIDE SEQUENCE [LARGE SCALE GENOMIC DNA]</scope>
    <source>
        <strain evidence="3">N1-4(HMT)</strain>
    </source>
</reference>
<dbReference type="Proteomes" id="UP000011728">
    <property type="component" value="Chromosome"/>
</dbReference>
<dbReference type="EMBL" id="CP004121">
    <property type="protein sequence ID" value="AGF56365.1"/>
    <property type="molecule type" value="Genomic_DNA"/>
</dbReference>
<proteinExistence type="predicted"/>
<evidence type="ECO:0000256" key="1">
    <source>
        <dbReference type="SAM" id="Phobius"/>
    </source>
</evidence>
<dbReference type="HOGENOM" id="CLU_1014547_0_0_9"/>
<protein>
    <submittedName>
        <fullName evidence="2">Uncharacterized protein</fullName>
    </submittedName>
</protein>
<organism evidence="2 3">
    <name type="scientific">Clostridium saccharoperbutylacetonicum N1-4(HMT)</name>
    <dbReference type="NCBI Taxonomy" id="931276"/>
    <lineage>
        <taxon>Bacteria</taxon>
        <taxon>Bacillati</taxon>
        <taxon>Bacillota</taxon>
        <taxon>Clostridia</taxon>
        <taxon>Eubacteriales</taxon>
        <taxon>Clostridiaceae</taxon>
        <taxon>Clostridium</taxon>
    </lineage>
</organism>
<dbReference type="RefSeq" id="WP_015392684.1">
    <property type="nucleotide sequence ID" value="NC_020291.1"/>
</dbReference>
<dbReference type="OrthoDB" id="1899241at2"/>
<name>M1LTL4_9CLOT</name>
<gene>
    <name evidence="2" type="ORF">Cspa_c26000</name>
</gene>
<dbReference type="eggNOG" id="ENOG5030G7G">
    <property type="taxonomic scope" value="Bacteria"/>
</dbReference>
<keyword evidence="3" id="KW-1185">Reference proteome</keyword>
<dbReference type="AlphaFoldDB" id="M1LTL4"/>
<dbReference type="KEGG" id="csr:Cspa_c26000"/>
<keyword evidence="1" id="KW-0472">Membrane</keyword>
<feature type="transmembrane region" description="Helical" evidence="1">
    <location>
        <begin position="48"/>
        <end position="77"/>
    </location>
</feature>
<evidence type="ECO:0000313" key="3">
    <source>
        <dbReference type="Proteomes" id="UP000011728"/>
    </source>
</evidence>
<accession>M1LTL4</accession>
<sequence length="269" mass="31851">MRGHNRKSIKSDRRINKKNEILMIEKIFSYNPKLLKGIEVYKDANRNFILLIFLGALLINFPIISIPCCTLAIFYIIKMLQYIKYNSINNVVKILAKDLAFKGIYDREKVEDMLYDFRAKYGEDVNEYIELVDMLRKYDSFINKIDSVLKNINIKEQERYEDNLNISDKSNAFLSERIKNMQNHKKTLFISRRSYNTCNELNNQLPVFYEKEDGQIKMVSKAIDFFDNEDSNCYNKENAIVLKDTNKENKNLTVYLYKKSSPIFEKNAL</sequence>
<dbReference type="PATRIC" id="fig|931276.5.peg.2607"/>
<dbReference type="STRING" id="36745.CLSAP_24200"/>
<keyword evidence="1" id="KW-0812">Transmembrane</keyword>
<evidence type="ECO:0000313" key="2">
    <source>
        <dbReference type="EMBL" id="AGF56365.1"/>
    </source>
</evidence>